<dbReference type="GO" id="GO:0016628">
    <property type="term" value="F:oxidoreductase activity, acting on the CH-CH group of donors, NAD or NADP as acceptor"/>
    <property type="evidence" value="ECO:0007669"/>
    <property type="project" value="InterPro"/>
</dbReference>
<dbReference type="OrthoDB" id="9806565at2"/>
<dbReference type="STRING" id="795359.TOPB45_0362"/>
<dbReference type="Gene3D" id="3.50.50.60">
    <property type="entry name" value="FAD/NAD(P)-binding domain"/>
    <property type="match status" value="1"/>
</dbReference>
<dbReference type="RefSeq" id="WP_013909168.1">
    <property type="nucleotide sequence ID" value="NC_015682.1"/>
</dbReference>
<dbReference type="PATRIC" id="fig|795359.3.peg.365"/>
<name>F8C3L9_THEGP</name>
<organism evidence="2 3">
    <name type="scientific">Thermodesulfobacterium geofontis (strain OPF15)</name>
    <dbReference type="NCBI Taxonomy" id="795359"/>
    <lineage>
        <taxon>Bacteria</taxon>
        <taxon>Pseudomonadati</taxon>
        <taxon>Thermodesulfobacteriota</taxon>
        <taxon>Thermodesulfobacteria</taxon>
        <taxon>Thermodesulfobacteriales</taxon>
        <taxon>Thermodesulfobacteriaceae</taxon>
        <taxon>Thermodesulfobacterium</taxon>
    </lineage>
</organism>
<sequence>MKEVRKIYDVIVIGGGPAGLYTAKILGEAGLDVLVLEEKEEIGKNILCTGIVSKEFFEKFDISKDSIIREIRTVKLISPFGTSILYTHSSPLAYVIDRGKFDTTLFIDAKSKGVEFRFSYKVFDINILRNGVEVITQNLKDFQVEKFKGKMIILATGFRIRLCKKLGLDYPVNFLKGAQKKVKLKEDFVTIITGSSISKGGFGWIVPEKENFARVGLITEGSPREGFKNLAKSYLFTEDLEEVRYKPIAQGLVSKTFGERIISVGECAGQVKTTTGGGIYFGLICAEIAGEEVLKAFKKGDFSSERLSSYDKKWKSKIGNEIKRGYFLRKMWGKLTDEQIEKLFTMVKSDGFIDYISKKLKFDWHSLTLIKILQRKEIREVFFQLFNSY</sequence>
<accession>F8C3L9</accession>
<dbReference type="Proteomes" id="UP000006583">
    <property type="component" value="Chromosome"/>
</dbReference>
<dbReference type="KEGG" id="top:TOPB45_0362"/>
<dbReference type="PRINTS" id="PR00411">
    <property type="entry name" value="PNDRDTASEI"/>
</dbReference>
<keyword evidence="3" id="KW-1185">Reference proteome</keyword>
<dbReference type="Pfam" id="PF07992">
    <property type="entry name" value="Pyr_redox_2"/>
    <property type="match status" value="1"/>
</dbReference>
<evidence type="ECO:0000313" key="3">
    <source>
        <dbReference type="Proteomes" id="UP000006583"/>
    </source>
</evidence>
<dbReference type="InterPro" id="IPR050407">
    <property type="entry name" value="Geranylgeranyl_reductase"/>
</dbReference>
<feature type="domain" description="FAD/NAD(P)-binding" evidence="1">
    <location>
        <begin position="8"/>
        <end position="168"/>
    </location>
</feature>
<dbReference type="InterPro" id="IPR011777">
    <property type="entry name" value="Geranylgeranyl_Rdtase_fam"/>
</dbReference>
<protein>
    <submittedName>
        <fullName evidence="2">Geranylgeranyl reductase</fullName>
    </submittedName>
</protein>
<dbReference type="InterPro" id="IPR023753">
    <property type="entry name" value="FAD/NAD-binding_dom"/>
</dbReference>
<evidence type="ECO:0000313" key="2">
    <source>
        <dbReference type="EMBL" id="AEH22468.1"/>
    </source>
</evidence>
<proteinExistence type="predicted"/>
<dbReference type="InterPro" id="IPR036188">
    <property type="entry name" value="FAD/NAD-bd_sf"/>
</dbReference>
<dbReference type="SUPFAM" id="SSF51905">
    <property type="entry name" value="FAD/NAD(P)-binding domain"/>
    <property type="match status" value="1"/>
</dbReference>
<dbReference type="NCBIfam" id="TIGR02032">
    <property type="entry name" value="GG-red-SF"/>
    <property type="match status" value="1"/>
</dbReference>
<dbReference type="AlphaFoldDB" id="F8C3L9"/>
<dbReference type="eggNOG" id="COG0644">
    <property type="taxonomic scope" value="Bacteria"/>
</dbReference>
<evidence type="ECO:0000259" key="1">
    <source>
        <dbReference type="Pfam" id="PF07992"/>
    </source>
</evidence>
<dbReference type="EMBL" id="CP002829">
    <property type="protein sequence ID" value="AEH22468.1"/>
    <property type="molecule type" value="Genomic_DNA"/>
</dbReference>
<dbReference type="PANTHER" id="PTHR42685">
    <property type="entry name" value="GERANYLGERANYL DIPHOSPHATE REDUCTASE"/>
    <property type="match status" value="1"/>
</dbReference>
<gene>
    <name evidence="2" type="ordered locus">TOPB45_0362</name>
</gene>
<reference evidence="2 3" key="1">
    <citation type="journal article" date="2013" name="Genome Announc.">
        <title>Complete genome sequence of the hyperthermophilic sulfate-reducing bacterium Thermodesulfobacterium geofontis OPF15T.</title>
        <authorList>
            <person name="Elkins J.G."/>
            <person name="Hamilton-Brehm S.D."/>
            <person name="Lucas S."/>
            <person name="Han J."/>
            <person name="Lapidus A."/>
            <person name="Cheng J.F."/>
            <person name="Goodwin L.A."/>
            <person name="Pitluck S."/>
            <person name="Peters L."/>
            <person name="Mikhailova N."/>
            <person name="Davenport K.W."/>
            <person name="Detter J.C."/>
            <person name="Han C.S."/>
            <person name="Tapia R."/>
            <person name="Land M.L."/>
            <person name="Hauser L."/>
            <person name="Kyrpides N.C."/>
            <person name="Ivanova N.N."/>
            <person name="Pagani I."/>
            <person name="Bruce D."/>
            <person name="Woyke T."/>
            <person name="Cottingham R.W."/>
        </authorList>
    </citation>
    <scope>NUCLEOTIDE SEQUENCE [LARGE SCALE GENOMIC DNA]</scope>
    <source>
        <strain evidence="2 3">OPF15</strain>
    </source>
</reference>
<dbReference type="HOGENOM" id="CLU_024648_0_1_0"/>
<dbReference type="PANTHER" id="PTHR42685:SF18">
    <property type="entry name" value="DIGERANYLGERANYLGLYCEROPHOSPHOLIPID REDUCTASE"/>
    <property type="match status" value="1"/>
</dbReference>